<dbReference type="CDD" id="cd00130">
    <property type="entry name" value="PAS"/>
    <property type="match status" value="2"/>
</dbReference>
<feature type="domain" description="PAC" evidence="4">
    <location>
        <begin position="294"/>
        <end position="346"/>
    </location>
</feature>
<dbReference type="SMART" id="SM00091">
    <property type="entry name" value="PAS"/>
    <property type="match status" value="2"/>
</dbReference>
<keyword evidence="2" id="KW-1133">Transmembrane helix</keyword>
<evidence type="ECO:0000259" key="6">
    <source>
        <dbReference type="PROSITE" id="PS50887"/>
    </source>
</evidence>
<dbReference type="InterPro" id="IPR000700">
    <property type="entry name" value="PAS-assoc_C"/>
</dbReference>
<dbReference type="PROSITE" id="PS50113">
    <property type="entry name" value="PAC"/>
    <property type="match status" value="2"/>
</dbReference>
<dbReference type="NCBIfam" id="TIGR00254">
    <property type="entry name" value="GGDEF"/>
    <property type="match status" value="1"/>
</dbReference>
<dbReference type="Pfam" id="PF00990">
    <property type="entry name" value="GGDEF"/>
    <property type="match status" value="1"/>
</dbReference>
<feature type="domain" description="EAL" evidence="5">
    <location>
        <begin position="520"/>
        <end position="774"/>
    </location>
</feature>
<organism evidence="7 8">
    <name type="scientific">Clostridium putrefaciens</name>
    <dbReference type="NCBI Taxonomy" id="99675"/>
    <lineage>
        <taxon>Bacteria</taxon>
        <taxon>Bacillati</taxon>
        <taxon>Bacillota</taxon>
        <taxon>Clostridia</taxon>
        <taxon>Eubacteriales</taxon>
        <taxon>Clostridiaceae</taxon>
        <taxon>Clostridium</taxon>
    </lineage>
</organism>
<dbReference type="Pfam" id="PF13426">
    <property type="entry name" value="PAS_9"/>
    <property type="match status" value="1"/>
</dbReference>
<evidence type="ECO:0000313" key="8">
    <source>
        <dbReference type="Proteomes" id="UP000254664"/>
    </source>
</evidence>
<dbReference type="InterPro" id="IPR029787">
    <property type="entry name" value="Nucleotide_cyclase"/>
</dbReference>
<dbReference type="FunFam" id="3.20.20.450:FF:000001">
    <property type="entry name" value="Cyclic di-GMP phosphodiesterase yahA"/>
    <property type="match status" value="1"/>
</dbReference>
<dbReference type="OrthoDB" id="9762141at2"/>
<dbReference type="PROSITE" id="PS50883">
    <property type="entry name" value="EAL"/>
    <property type="match status" value="1"/>
</dbReference>
<evidence type="ECO:0000259" key="3">
    <source>
        <dbReference type="PROSITE" id="PS50112"/>
    </source>
</evidence>
<accession>A0A381J4F1</accession>
<feature type="domain" description="GGDEF" evidence="6">
    <location>
        <begin position="378"/>
        <end position="511"/>
    </location>
</feature>
<evidence type="ECO:0000259" key="4">
    <source>
        <dbReference type="PROSITE" id="PS50113"/>
    </source>
</evidence>
<dbReference type="Gene3D" id="3.20.20.450">
    <property type="entry name" value="EAL domain"/>
    <property type="match status" value="1"/>
</dbReference>
<dbReference type="InterPro" id="IPR035919">
    <property type="entry name" value="EAL_sf"/>
</dbReference>
<evidence type="ECO:0000256" key="1">
    <source>
        <dbReference type="SAM" id="Coils"/>
    </source>
</evidence>
<dbReference type="SMART" id="SM00267">
    <property type="entry name" value="GGDEF"/>
    <property type="match status" value="1"/>
</dbReference>
<dbReference type="SMART" id="SM00086">
    <property type="entry name" value="PAC"/>
    <property type="match status" value="2"/>
</dbReference>
<dbReference type="InterPro" id="IPR001633">
    <property type="entry name" value="EAL_dom"/>
</dbReference>
<feature type="transmembrane region" description="Helical" evidence="2">
    <location>
        <begin position="12"/>
        <end position="31"/>
    </location>
</feature>
<dbReference type="CDD" id="cd01948">
    <property type="entry name" value="EAL"/>
    <property type="match status" value="1"/>
</dbReference>
<feature type="domain" description="PAS" evidence="3">
    <location>
        <begin position="218"/>
        <end position="290"/>
    </location>
</feature>
<dbReference type="PANTHER" id="PTHR44757:SF2">
    <property type="entry name" value="BIOFILM ARCHITECTURE MAINTENANCE PROTEIN MBAA"/>
    <property type="match status" value="1"/>
</dbReference>
<dbReference type="InterPro" id="IPR000160">
    <property type="entry name" value="GGDEF_dom"/>
</dbReference>
<dbReference type="PROSITE" id="PS50112">
    <property type="entry name" value="PAS"/>
    <property type="match status" value="2"/>
</dbReference>
<sequence length="776" mass="89455">MSINLECMRMSFISAYLVLNMILAIMVHYNIRLREHKAAINKELMNLNKEDNTLKEELSEVNTIITTLEDAIICSKLDGTIIRWNEGARGIYGYTKEEAIGRNISIISKDKYVKEIEWLSMEIKGGKVIKGYETERYRKDNKKINVSLTLSPIKDNEGNVIYIAGIDRDITEIVNQRSILKRSYDELSTVYNQLSIKEEELRYQIHELKDSEIALKTSEERFKLALDGANDAIWELDLVEDSLFISDKWEGISGNKFTNQTNSVKYMYRYVHPDDVRRVVKDLKDHILGKKDTYESEFRIKTSDGSYKWVNNRGKVLKNSSGISLKVAGSITDIDEKRKYQEKIKFLAYYDTLTSLPNRFFLREELDKIIEESNRDNKRFALISIDIDNFKMINDILSHDFGDEVIKNVSYIIKQRIPEDSIMSRTGGDEFIVLIKDVTSIKSVTDICEGLLKTFKEAIEIRETRVYTGISIGICMYPHHATTSKDLFTNSDAALYESKKNGRNQSTMFNTKMSKEAIRRGEIERQLRGALDKDEFMVYYQPQLDIKTRKIDGYEALIRWHNEELGWVSPGEFIPVAEEAGLISLIGQWVIKEVCRQIRCWKDKNLKISTIAVNISSIQFHDNGFIENILHTLEQGDLSPSDLEIEITESVLMNFYEKNISLLNTLKNLNFSLALDDFGTGYSSLSYLSVMPINKLKIDKSFIDFIENSEKDKSIVEGIIKLSHNMGIKVVAEGVEEDNQLKLLEEMNCDKIQGYLFSKPLSSEDAEKLMTTYERC</sequence>
<evidence type="ECO:0000313" key="7">
    <source>
        <dbReference type="EMBL" id="SUY45662.1"/>
    </source>
</evidence>
<keyword evidence="8" id="KW-1185">Reference proteome</keyword>
<dbReference type="EMBL" id="UFWZ01000001">
    <property type="protein sequence ID" value="SUY45662.1"/>
    <property type="molecule type" value="Genomic_DNA"/>
</dbReference>
<dbReference type="RefSeq" id="WP_115640223.1">
    <property type="nucleotide sequence ID" value="NZ_UFWZ01000001.1"/>
</dbReference>
<feature type="coiled-coil region" evidence="1">
    <location>
        <begin position="30"/>
        <end position="57"/>
    </location>
</feature>
<name>A0A381J4F1_9CLOT</name>
<keyword evidence="2" id="KW-0472">Membrane</keyword>
<keyword evidence="7" id="KW-0378">Hydrolase</keyword>
<dbReference type="SMART" id="SM00052">
    <property type="entry name" value="EAL"/>
    <property type="match status" value="1"/>
</dbReference>
<dbReference type="Proteomes" id="UP000254664">
    <property type="component" value="Unassembled WGS sequence"/>
</dbReference>
<dbReference type="InterPro" id="IPR035965">
    <property type="entry name" value="PAS-like_dom_sf"/>
</dbReference>
<dbReference type="Pfam" id="PF08447">
    <property type="entry name" value="PAS_3"/>
    <property type="match status" value="1"/>
</dbReference>
<reference evidence="7 8" key="1">
    <citation type="submission" date="2018-06" db="EMBL/GenBank/DDBJ databases">
        <authorList>
            <consortium name="Pathogen Informatics"/>
            <person name="Doyle S."/>
        </authorList>
    </citation>
    <scope>NUCLEOTIDE SEQUENCE [LARGE SCALE GENOMIC DNA]</scope>
    <source>
        <strain evidence="7 8">NCTC9836</strain>
    </source>
</reference>
<dbReference type="CDD" id="cd01949">
    <property type="entry name" value="GGDEF"/>
    <property type="match status" value="1"/>
</dbReference>
<feature type="domain" description="PAS" evidence="3">
    <location>
        <begin position="57"/>
        <end position="126"/>
    </location>
</feature>
<dbReference type="SUPFAM" id="SSF55785">
    <property type="entry name" value="PYP-like sensor domain (PAS domain)"/>
    <property type="match status" value="2"/>
</dbReference>
<protein>
    <submittedName>
        <fullName evidence="7">PAS/PAC and GAF sensor-containing diguanylate cyclase/phosphodiesterase</fullName>
        <ecNumber evidence="7">3.1.4.52</ecNumber>
    </submittedName>
</protein>
<evidence type="ECO:0000259" key="5">
    <source>
        <dbReference type="PROSITE" id="PS50883"/>
    </source>
</evidence>
<dbReference type="InterPro" id="IPR001610">
    <property type="entry name" value="PAC"/>
</dbReference>
<dbReference type="EC" id="3.1.4.52" evidence="7"/>
<feature type="domain" description="PAC" evidence="4">
    <location>
        <begin position="130"/>
        <end position="182"/>
    </location>
</feature>
<dbReference type="GO" id="GO:0071111">
    <property type="term" value="F:cyclic-guanylate-specific phosphodiesterase activity"/>
    <property type="evidence" value="ECO:0007669"/>
    <property type="project" value="UniProtKB-EC"/>
</dbReference>
<keyword evidence="1" id="KW-0175">Coiled coil</keyword>
<dbReference type="InterPro" id="IPR052155">
    <property type="entry name" value="Biofilm_reg_signaling"/>
</dbReference>
<dbReference type="AlphaFoldDB" id="A0A381J4F1"/>
<dbReference type="SUPFAM" id="SSF55073">
    <property type="entry name" value="Nucleotide cyclase"/>
    <property type="match status" value="1"/>
</dbReference>
<dbReference type="InterPro" id="IPR043128">
    <property type="entry name" value="Rev_trsase/Diguanyl_cyclase"/>
</dbReference>
<keyword evidence="2" id="KW-0812">Transmembrane</keyword>
<dbReference type="Pfam" id="PF00563">
    <property type="entry name" value="EAL"/>
    <property type="match status" value="1"/>
</dbReference>
<dbReference type="PANTHER" id="PTHR44757">
    <property type="entry name" value="DIGUANYLATE CYCLASE DGCP"/>
    <property type="match status" value="1"/>
</dbReference>
<dbReference type="NCBIfam" id="TIGR00229">
    <property type="entry name" value="sensory_box"/>
    <property type="match status" value="2"/>
</dbReference>
<dbReference type="PROSITE" id="PS50887">
    <property type="entry name" value="GGDEF"/>
    <property type="match status" value="1"/>
</dbReference>
<gene>
    <name evidence="7" type="primary">gmr</name>
    <name evidence="7" type="ORF">NCTC9836_00387</name>
</gene>
<dbReference type="Gene3D" id="3.30.70.270">
    <property type="match status" value="1"/>
</dbReference>
<evidence type="ECO:0000256" key="2">
    <source>
        <dbReference type="SAM" id="Phobius"/>
    </source>
</evidence>
<dbReference type="InterPro" id="IPR013655">
    <property type="entry name" value="PAS_fold_3"/>
</dbReference>
<dbReference type="InterPro" id="IPR000014">
    <property type="entry name" value="PAS"/>
</dbReference>
<proteinExistence type="predicted"/>
<dbReference type="SUPFAM" id="SSF141868">
    <property type="entry name" value="EAL domain-like"/>
    <property type="match status" value="1"/>
</dbReference>
<dbReference type="Gene3D" id="3.30.450.20">
    <property type="entry name" value="PAS domain"/>
    <property type="match status" value="2"/>
</dbReference>